<dbReference type="CDD" id="cd06223">
    <property type="entry name" value="PRTases_typeI"/>
    <property type="match status" value="1"/>
</dbReference>
<dbReference type="Gene3D" id="3.40.50.2020">
    <property type="match status" value="1"/>
</dbReference>
<evidence type="ECO:0000256" key="8">
    <source>
        <dbReference type="ARBA" id="ARBA00022679"/>
    </source>
</evidence>
<comment type="similarity">
    <text evidence="4 15">Belongs to the purine/pyrimidine phosphoribosyltransferase family.</text>
</comment>
<evidence type="ECO:0000313" key="17">
    <source>
        <dbReference type="EMBL" id="MFC1853695.1"/>
    </source>
</evidence>
<evidence type="ECO:0000256" key="6">
    <source>
        <dbReference type="ARBA" id="ARBA00022490"/>
    </source>
</evidence>
<evidence type="ECO:0000256" key="12">
    <source>
        <dbReference type="ARBA" id="ARBA00022842"/>
    </source>
</evidence>
<proteinExistence type="inferred from homology"/>
<evidence type="ECO:0000256" key="2">
    <source>
        <dbReference type="ARBA" id="ARBA00004496"/>
    </source>
</evidence>
<evidence type="ECO:0000256" key="7">
    <source>
        <dbReference type="ARBA" id="ARBA00022676"/>
    </source>
</evidence>
<keyword evidence="10 15" id="KW-0660">Purine salvage</keyword>
<dbReference type="GO" id="GO:0016757">
    <property type="term" value="F:glycosyltransferase activity"/>
    <property type="evidence" value="ECO:0007669"/>
    <property type="project" value="UniProtKB-KW"/>
</dbReference>
<dbReference type="InterPro" id="IPR005904">
    <property type="entry name" value="Hxn_phspho_trans"/>
</dbReference>
<evidence type="ECO:0000256" key="14">
    <source>
        <dbReference type="ARBA" id="ARBA00049402"/>
    </source>
</evidence>
<dbReference type="Proteomes" id="UP001594351">
    <property type="component" value="Unassembled WGS sequence"/>
</dbReference>
<keyword evidence="6 15" id="KW-0963">Cytoplasm</keyword>
<dbReference type="PANTHER" id="PTHR43340:SF1">
    <property type="entry name" value="HYPOXANTHINE PHOSPHORIBOSYLTRANSFERASE"/>
    <property type="match status" value="1"/>
</dbReference>
<comment type="cofactor">
    <cofactor evidence="1 15">
        <name>Mg(2+)</name>
        <dbReference type="ChEBI" id="CHEBI:18420"/>
    </cofactor>
</comment>
<dbReference type="Pfam" id="PF00156">
    <property type="entry name" value="Pribosyltran"/>
    <property type="match status" value="1"/>
</dbReference>
<accession>A0ABV6Z5K1</accession>
<comment type="subcellular location">
    <subcellularLocation>
        <location evidence="2 15">Cytoplasm</location>
    </subcellularLocation>
</comment>
<evidence type="ECO:0000256" key="13">
    <source>
        <dbReference type="ARBA" id="ARBA00048811"/>
    </source>
</evidence>
<dbReference type="NCBIfam" id="TIGR01203">
    <property type="entry name" value="HGPRTase"/>
    <property type="match status" value="1"/>
</dbReference>
<evidence type="ECO:0000256" key="15">
    <source>
        <dbReference type="RuleBase" id="RU364099"/>
    </source>
</evidence>
<keyword evidence="7 15" id="KW-0328">Glycosyltransferase</keyword>
<evidence type="ECO:0000256" key="3">
    <source>
        <dbReference type="ARBA" id="ARBA00004669"/>
    </source>
</evidence>
<dbReference type="InterPro" id="IPR029057">
    <property type="entry name" value="PRTase-like"/>
</dbReference>
<protein>
    <recommendedName>
        <fullName evidence="5 15">Hypoxanthine phosphoribosyltransferase</fullName>
        <ecNumber evidence="5 15">2.4.2.8</ecNumber>
    </recommendedName>
</protein>
<comment type="caution">
    <text evidence="17">The sequence shown here is derived from an EMBL/GenBank/DDBJ whole genome shotgun (WGS) entry which is preliminary data.</text>
</comment>
<gene>
    <name evidence="17" type="primary">hpt</name>
    <name evidence="17" type="ORF">ACFL27_26220</name>
</gene>
<dbReference type="InterPro" id="IPR050408">
    <property type="entry name" value="HGPRT"/>
</dbReference>
<name>A0ABV6Z5K1_UNCC1</name>
<keyword evidence="18" id="KW-1185">Reference proteome</keyword>
<evidence type="ECO:0000256" key="11">
    <source>
        <dbReference type="ARBA" id="ARBA00022741"/>
    </source>
</evidence>
<comment type="pathway">
    <text evidence="3 15">Purine metabolism; IMP biosynthesis via salvage pathway; IMP from hypoxanthine: step 1/1.</text>
</comment>
<sequence>MTGDIKTLITEHEINKRIREMAQLISHDYHNKQVKLIGILKGAVFFMVDLAKALNEIPVTMDFMDVSSYGASTCTSGEVRVLKDLDEPIENEHVLLVEDIIDTGLTIRFILKQLAGRNPASLKICTLLDKPSRREVEVPIDYIGFTIPNEFVIGFGLDYDQRYRNLPYIGVLSE</sequence>
<evidence type="ECO:0000256" key="1">
    <source>
        <dbReference type="ARBA" id="ARBA00001946"/>
    </source>
</evidence>
<comment type="catalytic activity">
    <reaction evidence="14">
        <text>IMP + diphosphate = hypoxanthine + 5-phospho-alpha-D-ribose 1-diphosphate</text>
        <dbReference type="Rhea" id="RHEA:17973"/>
        <dbReference type="ChEBI" id="CHEBI:17368"/>
        <dbReference type="ChEBI" id="CHEBI:33019"/>
        <dbReference type="ChEBI" id="CHEBI:58017"/>
        <dbReference type="ChEBI" id="CHEBI:58053"/>
        <dbReference type="EC" id="2.4.2.8"/>
    </reaction>
    <physiologicalReaction direction="right-to-left" evidence="14">
        <dbReference type="Rhea" id="RHEA:17975"/>
    </physiologicalReaction>
</comment>
<keyword evidence="12 15" id="KW-0460">Magnesium</keyword>
<evidence type="ECO:0000259" key="16">
    <source>
        <dbReference type="Pfam" id="PF00156"/>
    </source>
</evidence>
<evidence type="ECO:0000256" key="10">
    <source>
        <dbReference type="ARBA" id="ARBA00022726"/>
    </source>
</evidence>
<keyword evidence="11 15" id="KW-0547">Nucleotide-binding</keyword>
<dbReference type="InterPro" id="IPR000836">
    <property type="entry name" value="PRTase_dom"/>
</dbReference>
<comment type="catalytic activity">
    <reaction evidence="13">
        <text>GMP + diphosphate = guanine + 5-phospho-alpha-D-ribose 1-diphosphate</text>
        <dbReference type="Rhea" id="RHEA:25424"/>
        <dbReference type="ChEBI" id="CHEBI:16235"/>
        <dbReference type="ChEBI" id="CHEBI:33019"/>
        <dbReference type="ChEBI" id="CHEBI:58017"/>
        <dbReference type="ChEBI" id="CHEBI:58115"/>
        <dbReference type="EC" id="2.4.2.8"/>
    </reaction>
    <physiologicalReaction direction="right-to-left" evidence="13">
        <dbReference type="Rhea" id="RHEA:25426"/>
    </physiologicalReaction>
</comment>
<dbReference type="EMBL" id="JBHPBY010000575">
    <property type="protein sequence ID" value="MFC1853695.1"/>
    <property type="molecule type" value="Genomic_DNA"/>
</dbReference>
<organism evidence="17 18">
    <name type="scientific">candidate division CSSED10-310 bacterium</name>
    <dbReference type="NCBI Taxonomy" id="2855610"/>
    <lineage>
        <taxon>Bacteria</taxon>
        <taxon>Bacteria division CSSED10-310</taxon>
    </lineage>
</organism>
<evidence type="ECO:0000256" key="4">
    <source>
        <dbReference type="ARBA" id="ARBA00008391"/>
    </source>
</evidence>
<evidence type="ECO:0000313" key="18">
    <source>
        <dbReference type="Proteomes" id="UP001594351"/>
    </source>
</evidence>
<evidence type="ECO:0000256" key="5">
    <source>
        <dbReference type="ARBA" id="ARBA00011895"/>
    </source>
</evidence>
<keyword evidence="8 15" id="KW-0808">Transferase</keyword>
<reference evidence="17 18" key="1">
    <citation type="submission" date="2024-09" db="EMBL/GenBank/DDBJ databases">
        <title>Laminarin stimulates single cell rates of sulfate reduction while oxygen inhibits transcriptomic activity in coastal marine sediment.</title>
        <authorList>
            <person name="Lindsay M."/>
            <person name="Orcutt B."/>
            <person name="Emerson D."/>
            <person name="Stepanauskas R."/>
            <person name="D'Angelo T."/>
        </authorList>
    </citation>
    <scope>NUCLEOTIDE SEQUENCE [LARGE SCALE GENOMIC DNA]</scope>
    <source>
        <strain evidence="17">SAG AM-311-K15</strain>
    </source>
</reference>
<dbReference type="SUPFAM" id="SSF53271">
    <property type="entry name" value="PRTase-like"/>
    <property type="match status" value="1"/>
</dbReference>
<dbReference type="PANTHER" id="PTHR43340">
    <property type="entry name" value="HYPOXANTHINE-GUANINE PHOSPHORIBOSYLTRANSFERASE"/>
    <property type="match status" value="1"/>
</dbReference>
<dbReference type="EC" id="2.4.2.8" evidence="5 15"/>
<keyword evidence="9 15" id="KW-0479">Metal-binding</keyword>
<evidence type="ECO:0000256" key="9">
    <source>
        <dbReference type="ARBA" id="ARBA00022723"/>
    </source>
</evidence>
<feature type="domain" description="Phosphoribosyltransferase" evidence="16">
    <location>
        <begin position="11"/>
        <end position="159"/>
    </location>
</feature>